<dbReference type="SUPFAM" id="SSF141673">
    <property type="entry name" value="MOSC N-terminal domain-like"/>
    <property type="match status" value="1"/>
</dbReference>
<dbReference type="GO" id="GO:0030170">
    <property type="term" value="F:pyridoxal phosphate binding"/>
    <property type="evidence" value="ECO:0007669"/>
    <property type="project" value="InterPro"/>
</dbReference>
<dbReference type="eggNOG" id="KOG2362">
    <property type="taxonomic scope" value="Eukaryota"/>
</dbReference>
<dbReference type="EMBL" id="GL377589">
    <property type="protein sequence ID" value="EFJ24659.1"/>
    <property type="molecule type" value="Genomic_DNA"/>
</dbReference>
<dbReference type="HOGENOM" id="CLU_028286_2_2_1"/>
<dbReference type="OrthoDB" id="17255at2759"/>
<dbReference type="Pfam" id="PF03476">
    <property type="entry name" value="MOSC_N"/>
    <property type="match status" value="1"/>
</dbReference>
<dbReference type="GO" id="GO:0003824">
    <property type="term" value="F:catalytic activity"/>
    <property type="evidence" value="ECO:0007669"/>
    <property type="project" value="InterPro"/>
</dbReference>
<dbReference type="PANTHER" id="PTHR14237">
    <property type="entry name" value="MOLYBDOPTERIN COFACTOR SULFURASE MOSC"/>
    <property type="match status" value="1"/>
</dbReference>
<proteinExistence type="predicted"/>
<evidence type="ECO:0000313" key="3">
    <source>
        <dbReference type="Proteomes" id="UP000001514"/>
    </source>
</evidence>
<dbReference type="Proteomes" id="UP000001514">
    <property type="component" value="Unassembled WGS sequence"/>
</dbReference>
<name>D8RTC4_SELML</name>
<reference evidence="2 3" key="1">
    <citation type="journal article" date="2011" name="Science">
        <title>The Selaginella genome identifies genetic changes associated with the evolution of vascular plants.</title>
        <authorList>
            <person name="Banks J.A."/>
            <person name="Nishiyama T."/>
            <person name="Hasebe M."/>
            <person name="Bowman J.L."/>
            <person name="Gribskov M."/>
            <person name="dePamphilis C."/>
            <person name="Albert V.A."/>
            <person name="Aono N."/>
            <person name="Aoyama T."/>
            <person name="Ambrose B.A."/>
            <person name="Ashton N.W."/>
            <person name="Axtell M.J."/>
            <person name="Barker E."/>
            <person name="Barker M.S."/>
            <person name="Bennetzen J.L."/>
            <person name="Bonawitz N.D."/>
            <person name="Chapple C."/>
            <person name="Cheng C."/>
            <person name="Correa L.G."/>
            <person name="Dacre M."/>
            <person name="DeBarry J."/>
            <person name="Dreyer I."/>
            <person name="Elias M."/>
            <person name="Engstrom E.M."/>
            <person name="Estelle M."/>
            <person name="Feng L."/>
            <person name="Finet C."/>
            <person name="Floyd S.K."/>
            <person name="Frommer W.B."/>
            <person name="Fujita T."/>
            <person name="Gramzow L."/>
            <person name="Gutensohn M."/>
            <person name="Harholt J."/>
            <person name="Hattori M."/>
            <person name="Heyl A."/>
            <person name="Hirai T."/>
            <person name="Hiwatashi Y."/>
            <person name="Ishikawa M."/>
            <person name="Iwata M."/>
            <person name="Karol K.G."/>
            <person name="Koehler B."/>
            <person name="Kolukisaoglu U."/>
            <person name="Kubo M."/>
            <person name="Kurata T."/>
            <person name="Lalonde S."/>
            <person name="Li K."/>
            <person name="Li Y."/>
            <person name="Litt A."/>
            <person name="Lyons E."/>
            <person name="Manning G."/>
            <person name="Maruyama T."/>
            <person name="Michael T.P."/>
            <person name="Mikami K."/>
            <person name="Miyazaki S."/>
            <person name="Morinaga S."/>
            <person name="Murata T."/>
            <person name="Mueller-Roeber B."/>
            <person name="Nelson D.R."/>
            <person name="Obara M."/>
            <person name="Oguri Y."/>
            <person name="Olmstead R.G."/>
            <person name="Onodera N."/>
            <person name="Petersen B.L."/>
            <person name="Pils B."/>
            <person name="Prigge M."/>
            <person name="Rensing S.A."/>
            <person name="Riano-Pachon D.M."/>
            <person name="Roberts A.W."/>
            <person name="Sato Y."/>
            <person name="Scheller H.V."/>
            <person name="Schulz B."/>
            <person name="Schulz C."/>
            <person name="Shakirov E.V."/>
            <person name="Shibagaki N."/>
            <person name="Shinohara N."/>
            <person name="Shippen D.E."/>
            <person name="Soerensen I."/>
            <person name="Sotooka R."/>
            <person name="Sugimoto N."/>
            <person name="Sugita M."/>
            <person name="Sumikawa N."/>
            <person name="Tanurdzic M."/>
            <person name="Theissen G."/>
            <person name="Ulvskov P."/>
            <person name="Wakazuki S."/>
            <person name="Weng J.K."/>
            <person name="Willats W.W."/>
            <person name="Wipf D."/>
            <person name="Wolf P.G."/>
            <person name="Yang L."/>
            <person name="Zimmer A.D."/>
            <person name="Zhu Q."/>
            <person name="Mitros T."/>
            <person name="Hellsten U."/>
            <person name="Loque D."/>
            <person name="Otillar R."/>
            <person name="Salamov A."/>
            <person name="Schmutz J."/>
            <person name="Shapiro H."/>
            <person name="Lindquist E."/>
            <person name="Lucas S."/>
            <person name="Rokhsar D."/>
            <person name="Grigoriev I.V."/>
        </authorList>
    </citation>
    <scope>NUCLEOTIDE SEQUENCE [LARGE SCALE GENOMIC DNA]</scope>
</reference>
<dbReference type="InterPro" id="IPR011037">
    <property type="entry name" value="Pyrv_Knase-like_insert_dom_sf"/>
</dbReference>
<dbReference type="SUPFAM" id="SSF50800">
    <property type="entry name" value="PK beta-barrel domain-like"/>
    <property type="match status" value="1"/>
</dbReference>
<dbReference type="KEGG" id="smo:SELMODRAFT_228256"/>
<dbReference type="OMA" id="ARQYPQM"/>
<dbReference type="AlphaFoldDB" id="D8RTC4"/>
<dbReference type="Gramene" id="EFJ24659">
    <property type="protein sequence ID" value="EFJ24659"/>
    <property type="gene ID" value="SELMODRAFT_228256"/>
</dbReference>
<dbReference type="InterPro" id="IPR005302">
    <property type="entry name" value="MoCF_Sase_C"/>
</dbReference>
<accession>D8RTC4</accession>
<dbReference type="PANTHER" id="PTHR14237:SF19">
    <property type="entry name" value="MITOCHONDRIAL AMIDOXIME REDUCING COMPONENT 1"/>
    <property type="match status" value="1"/>
</dbReference>
<feature type="domain" description="MOSC" evidence="1">
    <location>
        <begin position="138"/>
        <end position="294"/>
    </location>
</feature>
<sequence>MEDSAMVVKSLFVYPVKSCKGIEIDAAAICPTGFRWDRHWLVVNDRGRMLTQRVEPKLALIQPIMPPELFTAPLQSLPANSSVSFQAPGMETTLQVPLFGSKEKVHASVWEWSGVALDEGTAAHKWFSAYLGRTCHLVRLDPAAMERPTDTEYADGYKASFTDGFPFLVASQASLDAVNKRLRNQLPMNRFRPNIIVEGCEPFAEDTWRTFKIKDLTFHGVKLCSRCKIPTINQETTEMGAEPTLTLMEFRKGEMLCAVQSVKNKVFFGQNAVCVESMAKKNELVRVGDPVRVEETLQVPSV</sequence>
<evidence type="ECO:0000259" key="1">
    <source>
        <dbReference type="PROSITE" id="PS51340"/>
    </source>
</evidence>
<dbReference type="STRING" id="88036.D8RTC4"/>
<dbReference type="InterPro" id="IPR005303">
    <property type="entry name" value="MOCOS_middle"/>
</dbReference>
<dbReference type="PROSITE" id="PS51340">
    <property type="entry name" value="MOSC"/>
    <property type="match status" value="1"/>
</dbReference>
<keyword evidence="3" id="KW-1185">Reference proteome</keyword>
<dbReference type="FunCoup" id="D8RTC4">
    <property type="interactions" value="2630"/>
</dbReference>
<gene>
    <name evidence="2" type="ORF">SELMODRAFT_228256</name>
</gene>
<evidence type="ECO:0000313" key="2">
    <source>
        <dbReference type="EMBL" id="EFJ24659.1"/>
    </source>
</evidence>
<organism evidence="3">
    <name type="scientific">Selaginella moellendorffii</name>
    <name type="common">Spikemoss</name>
    <dbReference type="NCBI Taxonomy" id="88036"/>
    <lineage>
        <taxon>Eukaryota</taxon>
        <taxon>Viridiplantae</taxon>
        <taxon>Streptophyta</taxon>
        <taxon>Embryophyta</taxon>
        <taxon>Tracheophyta</taxon>
        <taxon>Lycopodiopsida</taxon>
        <taxon>Selaginellales</taxon>
        <taxon>Selaginellaceae</taxon>
        <taxon>Selaginella</taxon>
    </lineage>
</organism>
<dbReference type="InParanoid" id="D8RTC4"/>
<dbReference type="GO" id="GO:0032787">
    <property type="term" value="P:monocarboxylic acid metabolic process"/>
    <property type="evidence" value="ECO:0007669"/>
    <property type="project" value="UniProtKB-ARBA"/>
</dbReference>
<dbReference type="GO" id="GO:0030151">
    <property type="term" value="F:molybdenum ion binding"/>
    <property type="evidence" value="ECO:0007669"/>
    <property type="project" value="InterPro"/>
</dbReference>
<dbReference type="Pfam" id="PF03473">
    <property type="entry name" value="MOSC"/>
    <property type="match status" value="1"/>
</dbReference>
<protein>
    <recommendedName>
        <fullName evidence="1">MOSC domain-containing protein</fullName>
    </recommendedName>
</protein>